<evidence type="ECO:0000256" key="12">
    <source>
        <dbReference type="SAM" id="SignalP"/>
    </source>
</evidence>
<feature type="transmembrane region" description="Helical" evidence="11">
    <location>
        <begin position="355"/>
        <end position="372"/>
    </location>
</feature>
<evidence type="ECO:0000256" key="4">
    <source>
        <dbReference type="ARBA" id="ARBA00022692"/>
    </source>
</evidence>
<sequence length="444" mass="51155">MNLIWIAVVVVFSNFIISTDGRGCFVDPKIQVVRIPNEQQWILLREAKRNCTYDQLTKWTNTSHKGLMCDSTFDDVMCWPPTAAGKTAAQYCPSYISNFNVTGRATRHCRKDGTWYKHPDINVTGWTNFTGCLNRPKGNLLKTFTHLEIIYGIVTTGYCLSFGCLSIAVAIMLIFRKLRCPRNTIHLNMFLCFMLRAVICFVKDLYTVPEGRSHVEGGTAKLSTVGTTWPCKLVHSVFNYAILASYTWIFVEGAYLHSLIFKTMTESKKFHRYLIVFGWGFPVLCIVPWVVVRKTLEDTLCWSTHSPEHKFDWIIRGPIVVSVVVNFIFFINILRTIFSKVNDSTKHIPHRHRRMIRSTLILIPLFGVYYVISVTMPDCMDDRTEIVWLYVESIINSFQGFLVAVLFCFTNAEVKKEVHKALVSRSSKKLLHESEKLNKKRRSN</sequence>
<dbReference type="InterPro" id="IPR017981">
    <property type="entry name" value="GPCR_2-like_7TM"/>
</dbReference>
<evidence type="ECO:0000256" key="8">
    <source>
        <dbReference type="ARBA" id="ARBA00023170"/>
    </source>
</evidence>
<evidence type="ECO:0000256" key="5">
    <source>
        <dbReference type="ARBA" id="ARBA00022989"/>
    </source>
</evidence>
<feature type="transmembrane region" description="Helical" evidence="11">
    <location>
        <begin position="387"/>
        <end position="410"/>
    </location>
</feature>
<dbReference type="Proteomes" id="UP000005408">
    <property type="component" value="Unassembled WGS sequence"/>
</dbReference>
<dbReference type="PROSITE" id="PS50227">
    <property type="entry name" value="G_PROTEIN_RECEP_F2_3"/>
    <property type="match status" value="1"/>
</dbReference>
<dbReference type="GO" id="GO:0005886">
    <property type="term" value="C:plasma membrane"/>
    <property type="evidence" value="ECO:0007669"/>
    <property type="project" value="UniProtKB-SubCell"/>
</dbReference>
<dbReference type="GO" id="GO:0017046">
    <property type="term" value="F:peptide hormone binding"/>
    <property type="evidence" value="ECO:0007669"/>
    <property type="project" value="TreeGrafter"/>
</dbReference>
<dbReference type="Pfam" id="PF02793">
    <property type="entry name" value="HRM"/>
    <property type="match status" value="1"/>
</dbReference>
<dbReference type="InterPro" id="IPR000832">
    <property type="entry name" value="GPCR_2_secretin-like"/>
</dbReference>
<keyword evidence="7 11" id="KW-0472">Membrane</keyword>
<keyword evidence="6" id="KW-0297">G-protein coupled receptor</keyword>
<feature type="transmembrane region" description="Helical" evidence="11">
    <location>
        <begin position="313"/>
        <end position="334"/>
    </location>
</feature>
<dbReference type="InterPro" id="IPR050332">
    <property type="entry name" value="GPCR_2"/>
</dbReference>
<evidence type="ECO:0000256" key="3">
    <source>
        <dbReference type="ARBA" id="ARBA00022475"/>
    </source>
</evidence>
<evidence type="ECO:0000256" key="1">
    <source>
        <dbReference type="ARBA" id="ARBA00004651"/>
    </source>
</evidence>
<feature type="domain" description="G-protein coupled receptors family 2 profile 2" evidence="14">
    <location>
        <begin position="150"/>
        <end position="411"/>
    </location>
</feature>
<dbReference type="GO" id="GO:0007166">
    <property type="term" value="P:cell surface receptor signaling pathway"/>
    <property type="evidence" value="ECO:0007669"/>
    <property type="project" value="InterPro"/>
</dbReference>
<keyword evidence="3" id="KW-1003">Cell membrane</keyword>
<feature type="domain" description="G-protein coupled receptors family 2 profile 1" evidence="13">
    <location>
        <begin position="50"/>
        <end position="136"/>
    </location>
</feature>
<dbReference type="InterPro" id="IPR036445">
    <property type="entry name" value="GPCR_2_extracell_dom_sf"/>
</dbReference>
<evidence type="ECO:0000256" key="11">
    <source>
        <dbReference type="SAM" id="Phobius"/>
    </source>
</evidence>
<keyword evidence="10" id="KW-0807">Transducer</keyword>
<dbReference type="PRINTS" id="PR00249">
    <property type="entry name" value="GPCRSECRETIN"/>
</dbReference>
<organism evidence="15 16">
    <name type="scientific">Magallana gigas</name>
    <name type="common">Pacific oyster</name>
    <name type="synonym">Crassostrea gigas</name>
    <dbReference type="NCBI Taxonomy" id="29159"/>
    <lineage>
        <taxon>Eukaryota</taxon>
        <taxon>Metazoa</taxon>
        <taxon>Spiralia</taxon>
        <taxon>Lophotrochozoa</taxon>
        <taxon>Mollusca</taxon>
        <taxon>Bivalvia</taxon>
        <taxon>Autobranchia</taxon>
        <taxon>Pteriomorphia</taxon>
        <taxon>Ostreida</taxon>
        <taxon>Ostreoidea</taxon>
        <taxon>Ostreidae</taxon>
        <taxon>Magallana</taxon>
    </lineage>
</organism>
<keyword evidence="9" id="KW-0325">Glycoprotein</keyword>
<comment type="similarity">
    <text evidence="2">Belongs to the G-protein coupled receptor 2 family.</text>
</comment>
<evidence type="ECO:0000256" key="2">
    <source>
        <dbReference type="ARBA" id="ARBA00005314"/>
    </source>
</evidence>
<dbReference type="AlphaFoldDB" id="A0A8W8JGG5"/>
<evidence type="ECO:0000256" key="6">
    <source>
        <dbReference type="ARBA" id="ARBA00023040"/>
    </source>
</evidence>
<evidence type="ECO:0000256" key="10">
    <source>
        <dbReference type="ARBA" id="ARBA00023224"/>
    </source>
</evidence>
<evidence type="ECO:0008006" key="17">
    <source>
        <dbReference type="Google" id="ProtNLM"/>
    </source>
</evidence>
<evidence type="ECO:0000259" key="14">
    <source>
        <dbReference type="PROSITE" id="PS50261"/>
    </source>
</evidence>
<comment type="subcellular location">
    <subcellularLocation>
        <location evidence="1">Cell membrane</location>
        <topology evidence="1">Multi-pass membrane protein</topology>
    </subcellularLocation>
</comment>
<keyword evidence="12" id="KW-0732">Signal</keyword>
<evidence type="ECO:0000313" key="16">
    <source>
        <dbReference type="Proteomes" id="UP000005408"/>
    </source>
</evidence>
<dbReference type="GO" id="GO:0007188">
    <property type="term" value="P:adenylate cyclase-modulating G protein-coupled receptor signaling pathway"/>
    <property type="evidence" value="ECO:0007669"/>
    <property type="project" value="TreeGrafter"/>
</dbReference>
<evidence type="ECO:0000256" key="7">
    <source>
        <dbReference type="ARBA" id="ARBA00023136"/>
    </source>
</evidence>
<feature type="transmembrane region" description="Helical" evidence="11">
    <location>
        <begin position="273"/>
        <end position="293"/>
    </location>
</feature>
<dbReference type="SUPFAM" id="SSF81321">
    <property type="entry name" value="Family A G protein-coupled receptor-like"/>
    <property type="match status" value="1"/>
</dbReference>
<keyword evidence="16" id="KW-1185">Reference proteome</keyword>
<dbReference type="GO" id="GO:0008528">
    <property type="term" value="F:G protein-coupled peptide receptor activity"/>
    <property type="evidence" value="ECO:0007669"/>
    <property type="project" value="TreeGrafter"/>
</dbReference>
<feature type="transmembrane region" description="Helical" evidence="11">
    <location>
        <begin position="187"/>
        <end position="206"/>
    </location>
</feature>
<dbReference type="Pfam" id="PF00002">
    <property type="entry name" value="7tm_2"/>
    <property type="match status" value="1"/>
</dbReference>
<protein>
    <recommendedName>
        <fullName evidence="17">Parathyroid hormone/parathyroid hormone-related peptide receptor</fullName>
    </recommendedName>
</protein>
<feature type="signal peptide" evidence="12">
    <location>
        <begin position="1"/>
        <end position="21"/>
    </location>
</feature>
<dbReference type="PROSITE" id="PS50261">
    <property type="entry name" value="G_PROTEIN_RECEP_F2_4"/>
    <property type="match status" value="1"/>
</dbReference>
<dbReference type="PANTHER" id="PTHR45620:SF1">
    <property type="entry name" value="G-PROTEIN COUPLED RECEPTORS FAMILY 2 PROFILE 2 DOMAIN-CONTAINING PROTEIN"/>
    <property type="match status" value="1"/>
</dbReference>
<evidence type="ECO:0000256" key="9">
    <source>
        <dbReference type="ARBA" id="ARBA00023180"/>
    </source>
</evidence>
<evidence type="ECO:0000259" key="13">
    <source>
        <dbReference type="PROSITE" id="PS50227"/>
    </source>
</evidence>
<feature type="transmembrane region" description="Helical" evidence="11">
    <location>
        <begin position="237"/>
        <end position="261"/>
    </location>
</feature>
<dbReference type="SUPFAM" id="SSF111418">
    <property type="entry name" value="Hormone receptor domain"/>
    <property type="match status" value="1"/>
</dbReference>
<dbReference type="SMART" id="SM00008">
    <property type="entry name" value="HormR"/>
    <property type="match status" value="1"/>
</dbReference>
<keyword evidence="8" id="KW-0675">Receptor</keyword>
<feature type="chain" id="PRO_5036488348" description="Parathyroid hormone/parathyroid hormone-related peptide receptor" evidence="12">
    <location>
        <begin position="22"/>
        <end position="444"/>
    </location>
</feature>
<dbReference type="InterPro" id="IPR017983">
    <property type="entry name" value="GPCR_2_secretin-like_CS"/>
</dbReference>
<name>A0A8W8JGG5_MAGGI</name>
<evidence type="ECO:0000313" key="15">
    <source>
        <dbReference type="EnsemblMetazoa" id="G18932.2:cds"/>
    </source>
</evidence>
<dbReference type="PROSITE" id="PS00650">
    <property type="entry name" value="G_PROTEIN_RECEP_F2_2"/>
    <property type="match status" value="1"/>
</dbReference>
<dbReference type="PROSITE" id="PS00649">
    <property type="entry name" value="G_PROTEIN_RECEP_F2_1"/>
    <property type="match status" value="1"/>
</dbReference>
<accession>A0A8W8JGG5</accession>
<keyword evidence="5 11" id="KW-1133">Transmembrane helix</keyword>
<dbReference type="PANTHER" id="PTHR45620">
    <property type="entry name" value="PDF RECEPTOR-LIKE PROTEIN-RELATED"/>
    <property type="match status" value="1"/>
</dbReference>
<feature type="transmembrane region" description="Helical" evidence="11">
    <location>
        <begin position="149"/>
        <end position="175"/>
    </location>
</feature>
<dbReference type="OrthoDB" id="6022368at2759"/>
<dbReference type="Gene3D" id="4.10.1240.10">
    <property type="entry name" value="GPCR, family 2, extracellular hormone receptor domain"/>
    <property type="match status" value="1"/>
</dbReference>
<dbReference type="EnsemblMetazoa" id="G18932.2">
    <property type="protein sequence ID" value="G18932.2:cds"/>
    <property type="gene ID" value="G18932"/>
</dbReference>
<keyword evidence="4 11" id="KW-0812">Transmembrane</keyword>
<dbReference type="Gene3D" id="1.20.1070.10">
    <property type="entry name" value="Rhodopsin 7-helix transmembrane proteins"/>
    <property type="match status" value="1"/>
</dbReference>
<dbReference type="InterPro" id="IPR001879">
    <property type="entry name" value="GPCR_2_extracellular_dom"/>
</dbReference>
<proteinExistence type="inferred from homology"/>
<reference evidence="15" key="1">
    <citation type="submission" date="2022-08" db="UniProtKB">
        <authorList>
            <consortium name="EnsemblMetazoa"/>
        </authorList>
    </citation>
    <scope>IDENTIFICATION</scope>
    <source>
        <strain evidence="15">05x7-T-G4-1.051#20</strain>
    </source>
</reference>